<dbReference type="NCBIfam" id="TIGR02231">
    <property type="entry name" value="mucoidy inhibitor MuiA family protein"/>
    <property type="match status" value="2"/>
</dbReference>
<dbReference type="PANTHER" id="PTHR31005:SF8">
    <property type="entry name" value="DUF4139 DOMAIN-CONTAINING PROTEIN"/>
    <property type="match status" value="1"/>
</dbReference>
<feature type="coiled-coil region" evidence="1">
    <location>
        <begin position="158"/>
        <end position="185"/>
    </location>
</feature>
<protein>
    <recommendedName>
        <fullName evidence="7">Protein F37C4,5 [Caenorhabditis elegans]</fullName>
    </recommendedName>
</protein>
<dbReference type="Pfam" id="PF13598">
    <property type="entry name" value="DUF4139"/>
    <property type="match status" value="1"/>
</dbReference>
<gene>
    <name evidence="5" type="ORF">RDB_LOCUS100763</name>
</gene>
<dbReference type="InterPro" id="IPR025554">
    <property type="entry name" value="DUF4140"/>
</dbReference>
<comment type="caution">
    <text evidence="5">The sequence shown here is derived from an EMBL/GenBank/DDBJ whole genome shotgun (WGS) entry which is preliminary data.</text>
</comment>
<proteinExistence type="predicted"/>
<evidence type="ECO:0000259" key="4">
    <source>
        <dbReference type="Pfam" id="PF13600"/>
    </source>
</evidence>
<evidence type="ECO:0000313" key="6">
    <source>
        <dbReference type="Proteomes" id="UP000663853"/>
    </source>
</evidence>
<organism evidence="5 6">
    <name type="scientific">Rhizoctonia solani</name>
    <dbReference type="NCBI Taxonomy" id="456999"/>
    <lineage>
        <taxon>Eukaryota</taxon>
        <taxon>Fungi</taxon>
        <taxon>Dikarya</taxon>
        <taxon>Basidiomycota</taxon>
        <taxon>Agaricomycotina</taxon>
        <taxon>Agaricomycetes</taxon>
        <taxon>Cantharellales</taxon>
        <taxon>Ceratobasidiaceae</taxon>
        <taxon>Rhizoctonia</taxon>
    </lineage>
</organism>
<feature type="compositionally biased region" description="Low complexity" evidence="2">
    <location>
        <begin position="335"/>
        <end position="350"/>
    </location>
</feature>
<keyword evidence="1" id="KW-0175">Coiled coil</keyword>
<dbReference type="Pfam" id="PF13600">
    <property type="entry name" value="DUF4140"/>
    <property type="match status" value="1"/>
</dbReference>
<dbReference type="InterPro" id="IPR011935">
    <property type="entry name" value="CHP02231"/>
</dbReference>
<feature type="region of interest" description="Disordered" evidence="2">
    <location>
        <begin position="298"/>
        <end position="354"/>
    </location>
</feature>
<evidence type="ECO:0000256" key="2">
    <source>
        <dbReference type="SAM" id="MobiDB-lite"/>
    </source>
</evidence>
<feature type="domain" description="DUF4139" evidence="3">
    <location>
        <begin position="212"/>
        <end position="627"/>
    </location>
</feature>
<dbReference type="InterPro" id="IPR037291">
    <property type="entry name" value="DUF4139"/>
</dbReference>
<accession>A0A8H3CNT5</accession>
<dbReference type="AlphaFoldDB" id="A0A8H3CNT5"/>
<feature type="domain" description="DUF4140" evidence="4">
    <location>
        <begin position="24"/>
        <end position="130"/>
    </location>
</feature>
<evidence type="ECO:0008006" key="7">
    <source>
        <dbReference type="Google" id="ProtNLM"/>
    </source>
</evidence>
<evidence type="ECO:0000256" key="1">
    <source>
        <dbReference type="SAM" id="Coils"/>
    </source>
</evidence>
<feature type="region of interest" description="Disordered" evidence="2">
    <location>
        <begin position="499"/>
        <end position="521"/>
    </location>
</feature>
<evidence type="ECO:0000259" key="3">
    <source>
        <dbReference type="Pfam" id="PF13598"/>
    </source>
</evidence>
<dbReference type="PANTHER" id="PTHR31005">
    <property type="entry name" value="DUF4139 DOMAIN-CONTAINING PROTEIN"/>
    <property type="match status" value="1"/>
</dbReference>
<dbReference type="Proteomes" id="UP000663853">
    <property type="component" value="Unassembled WGS sequence"/>
</dbReference>
<evidence type="ECO:0000313" key="5">
    <source>
        <dbReference type="EMBL" id="CAE6490575.1"/>
    </source>
</evidence>
<dbReference type="EMBL" id="CAJMXA010003047">
    <property type="protein sequence ID" value="CAE6490575.1"/>
    <property type="molecule type" value="Genomic_DNA"/>
</dbReference>
<sequence length="634" mass="70840">MIDSPTSHTVTVNAAEQDHLIDSVTVFQASRAEIKRRIQLQLKKGQNQITIERLPSCLAEDSLRVQGTGTAIIFDVLYHSPSPKPRYTHGRRRIYNFSSDEEDEEQTENYNTVEALKKQRNVVENQISFLDRYGHSVDGQNSNMENLERFLDMYGSRRDALDKRMRELDSEVVRAEKALRAVEKRPGRETKGLRRTKITVTVLSKEEGKAELTLAYVVSNASWIPIYEIRAFVSSSPKSPSTIALHYRASLTQTTGEDWPEAALTLSTATPYRGASMPTLSTWQIGLPPTRGRYRSWSPPNVIIHSTGSGRDARTRSRSRSVSPTRIIQVDMGRSRSPSRPRTPSRSPTRIAYDSGTPQVIRTGVPVTYVEAEPAPMIVRQADGVDAGVLSATFNIPGRSNIPSDQGNHKVLIASLDFQADPEWVCIPRKDESVFLRCKVVNSSEFTLLPGEASIFIDDNFVSKSWIQDVPPNDSFQLSLGTDPTIRVIYAPIHTHKRTGSQPGFTFPGRQKQPKQVTTKYSQQITIRNTRPTTVPALHILDHVPVSNDSNIKVNVISPQGLRENSRPTEDDTTEKQHETWIRPQKGVQARWAPPNMGGEGAIEWLCAISAGGEVELKLGWEVSAPEGTTWRSL</sequence>
<reference evidence="5" key="1">
    <citation type="submission" date="2021-01" db="EMBL/GenBank/DDBJ databases">
        <authorList>
            <person name="Kaushik A."/>
        </authorList>
    </citation>
    <scope>NUCLEOTIDE SEQUENCE</scope>
    <source>
        <strain evidence="5">AG6-10EEA</strain>
    </source>
</reference>
<name>A0A8H3CNT5_9AGAM</name>